<name>A0A1A9EUT7_9GAMM</name>
<dbReference type="EMBL" id="CP015839">
    <property type="protein sequence ID" value="ANG61500.1"/>
    <property type="molecule type" value="Genomic_DNA"/>
</dbReference>
<organism evidence="1 2">
    <name type="scientific">Marinobacterium aestuarii</name>
    <dbReference type="NCBI Taxonomy" id="1821621"/>
    <lineage>
        <taxon>Bacteria</taxon>
        <taxon>Pseudomonadati</taxon>
        <taxon>Pseudomonadota</taxon>
        <taxon>Gammaproteobacteria</taxon>
        <taxon>Oceanospirillales</taxon>
        <taxon>Oceanospirillaceae</taxon>
        <taxon>Marinobacterium</taxon>
    </lineage>
</organism>
<sequence>MQPEAVPRARRPEPQLVPEFKLAFLSMGDGLIIDSLPPQSRGGFSPAHLRLAMSLWRALGMPAAEPPRAQLLPWPAFTSRSLDQGWDQAQTAVQRKFDLMLQQSPARFVLLLGDAAARLLLQSPEGGDGMRGMLFRPRSQVSALATASLSEMLQVPGCKRDVWRDLQPLMRHLTQAPPVDG</sequence>
<protein>
    <recommendedName>
        <fullName evidence="3">Uracil-DNA glycosylase-like domain-containing protein</fullName>
    </recommendedName>
</protein>
<reference evidence="1 2" key="2">
    <citation type="journal article" date="2018" name="Int. J. Syst. Evol. Microbiol.">
        <title>Marinobacterium aestuarii sp. nov., a benzene-degrading marine bacterium isolated from estuary sediment.</title>
        <authorList>
            <person name="Bae S.S."/>
            <person name="Jung J."/>
            <person name="Chung D."/>
            <person name="Baek K."/>
        </authorList>
    </citation>
    <scope>NUCLEOTIDE SEQUENCE [LARGE SCALE GENOMIC DNA]</scope>
    <source>
        <strain evidence="1 2">ST58-10</strain>
    </source>
</reference>
<dbReference type="SUPFAM" id="SSF52141">
    <property type="entry name" value="Uracil-DNA glycosylase-like"/>
    <property type="match status" value="1"/>
</dbReference>
<evidence type="ECO:0000313" key="2">
    <source>
        <dbReference type="Proteomes" id="UP000078070"/>
    </source>
</evidence>
<evidence type="ECO:0008006" key="3">
    <source>
        <dbReference type="Google" id="ProtNLM"/>
    </source>
</evidence>
<reference evidence="2" key="1">
    <citation type="submission" date="2016-05" db="EMBL/GenBank/DDBJ databases">
        <authorList>
            <person name="Baek K."/>
            <person name="Yang S.-J."/>
        </authorList>
    </citation>
    <scope>NUCLEOTIDE SEQUENCE [LARGE SCALE GENOMIC DNA]</scope>
    <source>
        <strain evidence="2">ST58-10</strain>
    </source>
</reference>
<dbReference type="InterPro" id="IPR036895">
    <property type="entry name" value="Uracil-DNA_glycosylase-like_sf"/>
</dbReference>
<dbReference type="Proteomes" id="UP000078070">
    <property type="component" value="Chromosome"/>
</dbReference>
<gene>
    <name evidence="1" type="ORF">A8C75_02780</name>
</gene>
<proteinExistence type="predicted"/>
<dbReference type="AlphaFoldDB" id="A0A1A9EUT7"/>
<accession>A0A1A9EUT7</accession>
<dbReference type="STRING" id="1821621.A8C75_02780"/>
<dbReference type="KEGG" id="mars:A8C75_02780"/>
<keyword evidence="2" id="KW-1185">Reference proteome</keyword>
<evidence type="ECO:0000313" key="1">
    <source>
        <dbReference type="EMBL" id="ANG61500.1"/>
    </source>
</evidence>